<dbReference type="PANTHER" id="PTHR13799">
    <property type="entry name" value="NGG1 INTERACTING FACTOR 3"/>
    <property type="match status" value="1"/>
</dbReference>
<accession>A0A9D2Q604</accession>
<dbReference type="InterPro" id="IPR002678">
    <property type="entry name" value="DUF34/NIF3"/>
</dbReference>
<protein>
    <recommendedName>
        <fullName evidence="2">GTP cyclohydrolase 1 type 2 homolog</fullName>
    </recommendedName>
</protein>
<dbReference type="InterPro" id="IPR036069">
    <property type="entry name" value="DUF34/NIF3_sf"/>
</dbReference>
<evidence type="ECO:0000313" key="6">
    <source>
        <dbReference type="Proteomes" id="UP000823918"/>
    </source>
</evidence>
<feature type="binding site" evidence="4">
    <location>
        <position position="233"/>
    </location>
    <ligand>
        <name>a divalent metal cation</name>
        <dbReference type="ChEBI" id="CHEBI:60240"/>
        <label>1</label>
    </ligand>
</feature>
<organism evidence="5 6">
    <name type="scientific">Candidatus Ruthenibacterium merdavium</name>
    <dbReference type="NCBI Taxonomy" id="2838752"/>
    <lineage>
        <taxon>Bacteria</taxon>
        <taxon>Bacillati</taxon>
        <taxon>Bacillota</taxon>
        <taxon>Clostridia</taxon>
        <taxon>Eubacteriales</taxon>
        <taxon>Oscillospiraceae</taxon>
        <taxon>Ruthenibacterium</taxon>
    </lineage>
</organism>
<comment type="similarity">
    <text evidence="1">Belongs to the GTP cyclohydrolase I type 2/NIF3 family.</text>
</comment>
<dbReference type="Gene3D" id="3.40.1390.30">
    <property type="entry name" value="NIF3 (NGG1p interacting factor 3)-like"/>
    <property type="match status" value="2"/>
</dbReference>
<feature type="binding site" evidence="4">
    <location>
        <position position="237"/>
    </location>
    <ligand>
        <name>a divalent metal cation</name>
        <dbReference type="ChEBI" id="CHEBI:60240"/>
        <label>1</label>
    </ligand>
</feature>
<sequence>MKVKEVIEAILTKACGERRIEPTCDRLVIGDPQMEVTGVVTSFMATVDVIQEAVNKGANMIVTHEPTWFTGMDSEDWCKTDSVYLAKRELLEKHNIAVWRFHDHMHLCDEPDLIYQGFIEEMGWKQYQTTPDSPWFFDIPEMRLQELCEFLKKKLNMSHLQVIGRSDMLCRRAIVLVGGGSLGLGREEMPMQEMDRSGADVMLCGDITEWTTCAYVNDAAQLGLNKALIKLGHERSEEAGMKNLVPWLKACLPSVPVFFADAKEPFQYV</sequence>
<evidence type="ECO:0000256" key="3">
    <source>
        <dbReference type="ARBA" id="ARBA00022723"/>
    </source>
</evidence>
<proteinExistence type="inferred from homology"/>
<evidence type="ECO:0000256" key="2">
    <source>
        <dbReference type="ARBA" id="ARBA00022112"/>
    </source>
</evidence>
<evidence type="ECO:0000256" key="1">
    <source>
        <dbReference type="ARBA" id="ARBA00006964"/>
    </source>
</evidence>
<evidence type="ECO:0000256" key="4">
    <source>
        <dbReference type="PIRSR" id="PIRSR602678-1"/>
    </source>
</evidence>
<keyword evidence="3 4" id="KW-0479">Metal-binding</keyword>
<dbReference type="Pfam" id="PF01784">
    <property type="entry name" value="DUF34_NIF3"/>
    <property type="match status" value="1"/>
</dbReference>
<gene>
    <name evidence="5" type="ORF">H9698_04920</name>
</gene>
<dbReference type="SUPFAM" id="SSF102705">
    <property type="entry name" value="NIF3 (NGG1p interacting factor 3)-like"/>
    <property type="match status" value="1"/>
</dbReference>
<dbReference type="GO" id="GO:0005737">
    <property type="term" value="C:cytoplasm"/>
    <property type="evidence" value="ECO:0007669"/>
    <property type="project" value="TreeGrafter"/>
</dbReference>
<dbReference type="GO" id="GO:0046872">
    <property type="term" value="F:metal ion binding"/>
    <property type="evidence" value="ECO:0007669"/>
    <property type="project" value="UniProtKB-KW"/>
</dbReference>
<reference evidence="5" key="2">
    <citation type="submission" date="2021-04" db="EMBL/GenBank/DDBJ databases">
        <authorList>
            <person name="Gilroy R."/>
        </authorList>
    </citation>
    <scope>NUCLEOTIDE SEQUENCE</scope>
    <source>
        <strain evidence="5">5933</strain>
    </source>
</reference>
<comment type="caution">
    <text evidence="5">The sequence shown here is derived from an EMBL/GenBank/DDBJ whole genome shotgun (WGS) entry which is preliminary data.</text>
</comment>
<feature type="binding site" evidence="4">
    <location>
        <position position="64"/>
    </location>
    <ligand>
        <name>a divalent metal cation</name>
        <dbReference type="ChEBI" id="CHEBI:60240"/>
        <label>2</label>
    </ligand>
</feature>
<evidence type="ECO:0000313" key="5">
    <source>
        <dbReference type="EMBL" id="HJC72122.1"/>
    </source>
</evidence>
<name>A0A9D2Q604_9FIRM</name>
<dbReference type="PANTHER" id="PTHR13799:SF14">
    <property type="entry name" value="GTP CYCLOHYDROLASE 1 TYPE 2 HOMOLOG"/>
    <property type="match status" value="1"/>
</dbReference>
<dbReference type="EMBL" id="DWWA01000023">
    <property type="protein sequence ID" value="HJC72122.1"/>
    <property type="molecule type" value="Genomic_DNA"/>
</dbReference>
<dbReference type="AlphaFoldDB" id="A0A9D2Q604"/>
<dbReference type="Proteomes" id="UP000823918">
    <property type="component" value="Unassembled WGS sequence"/>
</dbReference>
<reference evidence="5" key="1">
    <citation type="journal article" date="2021" name="PeerJ">
        <title>Extensive microbial diversity within the chicken gut microbiome revealed by metagenomics and culture.</title>
        <authorList>
            <person name="Gilroy R."/>
            <person name="Ravi A."/>
            <person name="Getino M."/>
            <person name="Pursley I."/>
            <person name="Horton D.L."/>
            <person name="Alikhan N.F."/>
            <person name="Baker D."/>
            <person name="Gharbi K."/>
            <person name="Hall N."/>
            <person name="Watson M."/>
            <person name="Adriaenssens E.M."/>
            <person name="Foster-Nyarko E."/>
            <person name="Jarju S."/>
            <person name="Secka A."/>
            <person name="Antonio M."/>
            <person name="Oren A."/>
            <person name="Chaudhuri R.R."/>
            <person name="La Ragione R."/>
            <person name="Hildebrand F."/>
            <person name="Pallen M.J."/>
        </authorList>
    </citation>
    <scope>NUCLEOTIDE SEQUENCE</scope>
    <source>
        <strain evidence="5">5933</strain>
    </source>
</reference>